<dbReference type="Proteomes" id="UP000076660">
    <property type="component" value="Unassembled WGS sequence"/>
</dbReference>
<evidence type="ECO:0000313" key="2">
    <source>
        <dbReference type="EMBL" id="ONF73747.1"/>
    </source>
</evidence>
<protein>
    <submittedName>
        <fullName evidence="2">Uncharacterized protein</fullName>
    </submittedName>
</protein>
<dbReference type="OrthoDB" id="3638823at2"/>
<sequence>MTAWLGLTGLLGLLGTYGLVRIRHRADVQAEAPAADVFARYPAAREPAVPNADTAHTPLMTPAITPEMIGGTGRRRAARSAGVRAHRQPRTTESQPNQAGTQAVAEPVTEPGTVPVQAGPPASETPPTVALPGQRPAEEGTIAGELTPDRSDREYAAEETRAEPAEISEPEPAKPAETAAKTPNRSRRRRVLDVVVRQAKKAKGILHRKLNTSRRRRGRAT</sequence>
<dbReference type="RefSeq" id="WP_063274874.1">
    <property type="nucleotide sequence ID" value="NZ_LQMT02000007.1"/>
</dbReference>
<dbReference type="EMBL" id="LQMT02000007">
    <property type="protein sequence ID" value="ONF73747.1"/>
    <property type="molecule type" value="Genomic_DNA"/>
</dbReference>
<reference evidence="2 3" key="1">
    <citation type="submission" date="2016-12" db="EMBL/GenBank/DDBJ databases">
        <title>Amycolatopsis keratiniphila subsp. keratiniphila genome sequencing and assembly.</title>
        <authorList>
            <person name="Mayilraj S."/>
            <person name="Kaur N."/>
        </authorList>
    </citation>
    <scope>NUCLEOTIDE SEQUENCE [LARGE SCALE GENOMIC DNA]</scope>
    <source>
        <strain evidence="2 3">DSM 44409</strain>
    </source>
</reference>
<feature type="region of interest" description="Disordered" evidence="1">
    <location>
        <begin position="49"/>
        <end position="221"/>
    </location>
</feature>
<evidence type="ECO:0000256" key="1">
    <source>
        <dbReference type="SAM" id="MobiDB-lite"/>
    </source>
</evidence>
<gene>
    <name evidence="2" type="ORF">AVR91_0206510</name>
</gene>
<organism evidence="2 3">
    <name type="scientific">Amycolatopsis keratiniphila subsp. keratiniphila</name>
    <dbReference type="NCBI Taxonomy" id="227715"/>
    <lineage>
        <taxon>Bacteria</taxon>
        <taxon>Bacillati</taxon>
        <taxon>Actinomycetota</taxon>
        <taxon>Actinomycetes</taxon>
        <taxon>Pseudonocardiales</taxon>
        <taxon>Pseudonocardiaceae</taxon>
        <taxon>Amycolatopsis</taxon>
        <taxon>Amycolatopsis japonica group</taxon>
    </lineage>
</organism>
<evidence type="ECO:0000313" key="3">
    <source>
        <dbReference type="Proteomes" id="UP000076660"/>
    </source>
</evidence>
<comment type="caution">
    <text evidence="2">The sequence shown here is derived from an EMBL/GenBank/DDBJ whole genome shotgun (WGS) entry which is preliminary data.</text>
</comment>
<feature type="compositionally biased region" description="Polar residues" evidence="1">
    <location>
        <begin position="91"/>
        <end position="101"/>
    </location>
</feature>
<accession>A0A1W2M1Q7</accession>
<feature type="compositionally biased region" description="Basic and acidic residues" evidence="1">
    <location>
        <begin position="147"/>
        <end position="164"/>
    </location>
</feature>
<feature type="compositionally biased region" description="Basic residues" evidence="1">
    <location>
        <begin position="73"/>
        <end position="89"/>
    </location>
</feature>
<dbReference type="AlphaFoldDB" id="A0A1W2M1Q7"/>
<name>A0A1W2M1Q7_9PSEU</name>
<proteinExistence type="predicted"/>
<feature type="compositionally biased region" description="Basic residues" evidence="1">
    <location>
        <begin position="198"/>
        <end position="221"/>
    </location>
</feature>